<evidence type="ECO:0000256" key="4">
    <source>
        <dbReference type="ARBA" id="ARBA00023157"/>
    </source>
</evidence>
<feature type="chain" id="PRO_5035841422" evidence="5">
    <location>
        <begin position="31"/>
        <end position="79"/>
    </location>
</feature>
<dbReference type="GO" id="GO:0005179">
    <property type="term" value="F:hormone activity"/>
    <property type="evidence" value="ECO:0007669"/>
    <property type="project" value="UniProtKB-KW"/>
</dbReference>
<sequence length="79" mass="8368">MEKVSSARLAAAAVVVALCLLLAPAQQAAGVEYMTYPPNMIHCKVLGNCEKYAGPDATRPGKPANSYTRGCRAIDRCRG</sequence>
<organism evidence="6 7">
    <name type="scientific">Panicum virgatum</name>
    <name type="common">Blackwell switchgrass</name>
    <dbReference type="NCBI Taxonomy" id="38727"/>
    <lineage>
        <taxon>Eukaryota</taxon>
        <taxon>Viridiplantae</taxon>
        <taxon>Streptophyta</taxon>
        <taxon>Embryophyta</taxon>
        <taxon>Tracheophyta</taxon>
        <taxon>Spermatophyta</taxon>
        <taxon>Magnoliopsida</taxon>
        <taxon>Liliopsida</taxon>
        <taxon>Poales</taxon>
        <taxon>Poaceae</taxon>
        <taxon>PACMAD clade</taxon>
        <taxon>Panicoideae</taxon>
        <taxon>Panicodae</taxon>
        <taxon>Paniceae</taxon>
        <taxon>Panicinae</taxon>
        <taxon>Panicum</taxon>
        <taxon>Panicum sect. Hiantes</taxon>
    </lineage>
</organism>
<name>A0A8T0RQK8_PANVG</name>
<protein>
    <submittedName>
        <fullName evidence="6">Uncharacterized protein</fullName>
    </submittedName>
</protein>
<evidence type="ECO:0000313" key="6">
    <source>
        <dbReference type="EMBL" id="KAG2586843.1"/>
    </source>
</evidence>
<comment type="similarity">
    <text evidence="1">Belongs to the plant rapid alkalinization factor (RALF) family.</text>
</comment>
<keyword evidence="7" id="KW-1185">Reference proteome</keyword>
<dbReference type="OrthoDB" id="676993at2759"/>
<feature type="signal peptide" evidence="5">
    <location>
        <begin position="1"/>
        <end position="30"/>
    </location>
</feature>
<evidence type="ECO:0000256" key="3">
    <source>
        <dbReference type="ARBA" id="ARBA00022729"/>
    </source>
</evidence>
<comment type="caution">
    <text evidence="6">The sequence shown here is derived from an EMBL/GenBank/DDBJ whole genome shotgun (WGS) entry which is preliminary data.</text>
</comment>
<evidence type="ECO:0000256" key="2">
    <source>
        <dbReference type="ARBA" id="ARBA00022702"/>
    </source>
</evidence>
<dbReference type="EMBL" id="CM029046">
    <property type="protein sequence ID" value="KAG2586843.1"/>
    <property type="molecule type" value="Genomic_DNA"/>
</dbReference>
<gene>
    <name evidence="6" type="ORF">PVAP13_5NG084162</name>
</gene>
<keyword evidence="2" id="KW-0372">Hormone</keyword>
<proteinExistence type="inferred from homology"/>
<keyword evidence="3 5" id="KW-0732">Signal</keyword>
<evidence type="ECO:0000256" key="1">
    <source>
        <dbReference type="ARBA" id="ARBA00009178"/>
    </source>
</evidence>
<accession>A0A8T0RQK8</accession>
<dbReference type="Pfam" id="PF05498">
    <property type="entry name" value="RALF"/>
    <property type="match status" value="1"/>
</dbReference>
<dbReference type="Proteomes" id="UP000823388">
    <property type="component" value="Chromosome 5N"/>
</dbReference>
<dbReference type="InterPro" id="IPR008801">
    <property type="entry name" value="RALF"/>
</dbReference>
<dbReference type="AlphaFoldDB" id="A0A8T0RQK8"/>
<evidence type="ECO:0000313" key="7">
    <source>
        <dbReference type="Proteomes" id="UP000823388"/>
    </source>
</evidence>
<keyword evidence="4" id="KW-1015">Disulfide bond</keyword>
<evidence type="ECO:0000256" key="5">
    <source>
        <dbReference type="SAM" id="SignalP"/>
    </source>
</evidence>
<reference evidence="6" key="1">
    <citation type="submission" date="2020-05" db="EMBL/GenBank/DDBJ databases">
        <title>WGS assembly of Panicum virgatum.</title>
        <authorList>
            <person name="Lovell J.T."/>
            <person name="Jenkins J."/>
            <person name="Shu S."/>
            <person name="Juenger T.E."/>
            <person name="Schmutz J."/>
        </authorList>
    </citation>
    <scope>NUCLEOTIDE SEQUENCE</scope>
    <source>
        <strain evidence="6">AP13</strain>
    </source>
</reference>